<sequence length="427" mass="48645">MTVKCPGWDYVRKLGDGGYSEGVYEIFNQAEDLSGAMKVSERNENLKAELEILTKLNNGFPHDNGFPRVIKYGSLSDTKDYLILSLHGSTMEDLKVLKFDETCKFSENFTSVYSDKDYFDMILTMGQQVIKSLQKLHSLGYVHGDIKPGNILNDSNKDEPRFVLIDYGISCAYLDADGMHKYKEFVPKFRGSIEFAAFECLQKFSPTRKHDMISLVYTMLYLLKGKGRLWGKQCDTADATSESAYDSLQSYINSIIKIKAFTTFDEICGGFHNLEYFYNEIMNLGYEEEPQYDLLVDMLDELKSGSTGVGRNKRAIFLNNKTFADLKINYSRNRGRMDASKDNNTACTLTRIKLFDQVDFKKYLKSHPFHFLRSKTPSHITSAKVSIPLQPEESSITCPNSLLFETNKSPSSPLPPVSQEPRIQLPY</sequence>
<dbReference type="SMART" id="SM00220">
    <property type="entry name" value="S_TKc"/>
    <property type="match status" value="1"/>
</dbReference>
<dbReference type="InterPro" id="IPR050235">
    <property type="entry name" value="CK1_Ser-Thr_kinase"/>
</dbReference>
<proteinExistence type="predicted"/>
<dbReference type="EMBL" id="CAMPGE010006254">
    <property type="protein sequence ID" value="CAI2365100.1"/>
    <property type="molecule type" value="Genomic_DNA"/>
</dbReference>
<feature type="domain" description="Protein kinase" evidence="3">
    <location>
        <begin position="8"/>
        <end position="318"/>
    </location>
</feature>
<organism evidence="4 5">
    <name type="scientific">Euplotes crassus</name>
    <dbReference type="NCBI Taxonomy" id="5936"/>
    <lineage>
        <taxon>Eukaryota</taxon>
        <taxon>Sar</taxon>
        <taxon>Alveolata</taxon>
        <taxon>Ciliophora</taxon>
        <taxon>Intramacronucleata</taxon>
        <taxon>Spirotrichea</taxon>
        <taxon>Hypotrichia</taxon>
        <taxon>Euplotida</taxon>
        <taxon>Euplotidae</taxon>
        <taxon>Moneuplotes</taxon>
    </lineage>
</organism>
<dbReference type="GO" id="GO:0004672">
    <property type="term" value="F:protein kinase activity"/>
    <property type="evidence" value="ECO:0007669"/>
    <property type="project" value="InterPro"/>
</dbReference>
<evidence type="ECO:0000313" key="4">
    <source>
        <dbReference type="EMBL" id="CAI2365100.1"/>
    </source>
</evidence>
<name>A0AAD1XC54_EUPCR</name>
<dbReference type="InterPro" id="IPR000719">
    <property type="entry name" value="Prot_kinase_dom"/>
</dbReference>
<dbReference type="SUPFAM" id="SSF56112">
    <property type="entry name" value="Protein kinase-like (PK-like)"/>
    <property type="match status" value="1"/>
</dbReference>
<comment type="caution">
    <text evidence="4">The sequence shown here is derived from an EMBL/GenBank/DDBJ whole genome shotgun (WGS) entry which is preliminary data.</text>
</comment>
<evidence type="ECO:0000259" key="3">
    <source>
        <dbReference type="PROSITE" id="PS50011"/>
    </source>
</evidence>
<accession>A0AAD1XC54</accession>
<dbReference type="Pfam" id="PF00069">
    <property type="entry name" value="Pkinase"/>
    <property type="match status" value="1"/>
</dbReference>
<evidence type="ECO:0000256" key="2">
    <source>
        <dbReference type="SAM" id="MobiDB-lite"/>
    </source>
</evidence>
<dbReference type="GO" id="GO:0005524">
    <property type="term" value="F:ATP binding"/>
    <property type="evidence" value="ECO:0007669"/>
    <property type="project" value="InterPro"/>
</dbReference>
<evidence type="ECO:0000313" key="5">
    <source>
        <dbReference type="Proteomes" id="UP001295684"/>
    </source>
</evidence>
<evidence type="ECO:0000256" key="1">
    <source>
        <dbReference type="ARBA" id="ARBA00023860"/>
    </source>
</evidence>
<dbReference type="Proteomes" id="UP001295684">
    <property type="component" value="Unassembled WGS sequence"/>
</dbReference>
<keyword evidence="5" id="KW-1185">Reference proteome</keyword>
<feature type="region of interest" description="Disordered" evidence="2">
    <location>
        <begin position="406"/>
        <end position="427"/>
    </location>
</feature>
<dbReference type="InterPro" id="IPR011009">
    <property type="entry name" value="Kinase-like_dom_sf"/>
</dbReference>
<gene>
    <name evidence="4" type="ORF">ECRASSUSDP1_LOCUS6450</name>
</gene>
<dbReference type="Gene3D" id="1.10.510.10">
    <property type="entry name" value="Transferase(Phosphotransferase) domain 1"/>
    <property type="match status" value="1"/>
</dbReference>
<dbReference type="PROSITE" id="PS50011">
    <property type="entry name" value="PROTEIN_KINASE_DOM"/>
    <property type="match status" value="1"/>
</dbReference>
<dbReference type="PANTHER" id="PTHR11909">
    <property type="entry name" value="CASEIN KINASE-RELATED"/>
    <property type="match status" value="1"/>
</dbReference>
<protein>
    <recommendedName>
        <fullName evidence="1">Casein kinase I</fullName>
    </recommendedName>
</protein>
<reference evidence="4" key="1">
    <citation type="submission" date="2023-07" db="EMBL/GenBank/DDBJ databases">
        <authorList>
            <consortium name="AG Swart"/>
            <person name="Singh M."/>
            <person name="Singh A."/>
            <person name="Seah K."/>
            <person name="Emmerich C."/>
        </authorList>
    </citation>
    <scope>NUCLEOTIDE SEQUENCE</scope>
    <source>
        <strain evidence="4">DP1</strain>
    </source>
</reference>
<dbReference type="AlphaFoldDB" id="A0AAD1XC54"/>